<protein>
    <submittedName>
        <fullName evidence="2">Uncharacterized protein</fullName>
    </submittedName>
</protein>
<name>A0A660E3X3_9LACO</name>
<reference evidence="2 3" key="1">
    <citation type="submission" date="2018-11" db="EMBL/GenBank/DDBJ databases">
        <authorList>
            <person name="Wuyts S."/>
        </authorList>
    </citation>
    <scope>NUCLEOTIDE SEQUENCE [LARGE SCALE GENOMIC DNA]</scope>
    <source>
        <strain evidence="2">Lactobacillus mudanjiangensis AMBF249</strain>
    </source>
</reference>
<proteinExistence type="predicted"/>
<dbReference type="RefSeq" id="WP_130852378.1">
    <property type="nucleotide sequence ID" value="NZ_UYIG01000185.1"/>
</dbReference>
<accession>A0A660E3X3</accession>
<keyword evidence="1" id="KW-0472">Membrane</keyword>
<sequence length="90" mass="10453">MQALKRGMLRAIRWIGYSLMLAFLKIPIDLLRHRPILNGLWHDWQVASWPLRGQLLGLFLAVIGIGWLVLTLIFSLIYGIKQWLAQQDSE</sequence>
<organism evidence="2 3">
    <name type="scientific">Lactiplantibacillus mudanjiangensis</name>
    <dbReference type="NCBI Taxonomy" id="1296538"/>
    <lineage>
        <taxon>Bacteria</taxon>
        <taxon>Bacillati</taxon>
        <taxon>Bacillota</taxon>
        <taxon>Bacilli</taxon>
        <taxon>Lactobacillales</taxon>
        <taxon>Lactobacillaceae</taxon>
        <taxon>Lactiplantibacillus</taxon>
    </lineage>
</organism>
<evidence type="ECO:0000256" key="1">
    <source>
        <dbReference type="SAM" id="Phobius"/>
    </source>
</evidence>
<dbReference type="EMBL" id="UYIG01000185">
    <property type="protein sequence ID" value="VDG30310.1"/>
    <property type="molecule type" value="Genomic_DNA"/>
</dbReference>
<keyword evidence="3" id="KW-1185">Reference proteome</keyword>
<keyword evidence="1" id="KW-0812">Transmembrane</keyword>
<dbReference type="AlphaFoldDB" id="A0A660E3X3"/>
<gene>
    <name evidence="2" type="ORF">MUDAN_MDHGFNIF_01861</name>
</gene>
<evidence type="ECO:0000313" key="2">
    <source>
        <dbReference type="EMBL" id="VDG30310.1"/>
    </source>
</evidence>
<keyword evidence="1" id="KW-1133">Transmembrane helix</keyword>
<feature type="transmembrane region" description="Helical" evidence="1">
    <location>
        <begin position="12"/>
        <end position="28"/>
    </location>
</feature>
<dbReference type="OrthoDB" id="2329639at2"/>
<dbReference type="Proteomes" id="UP000289996">
    <property type="component" value="Unassembled WGS sequence"/>
</dbReference>
<feature type="transmembrane region" description="Helical" evidence="1">
    <location>
        <begin position="55"/>
        <end position="80"/>
    </location>
</feature>
<evidence type="ECO:0000313" key="3">
    <source>
        <dbReference type="Proteomes" id="UP000289996"/>
    </source>
</evidence>